<organism evidence="2 3">
    <name type="scientific">Longispora fulva</name>
    <dbReference type="NCBI Taxonomy" id="619741"/>
    <lineage>
        <taxon>Bacteria</taxon>
        <taxon>Bacillati</taxon>
        <taxon>Actinomycetota</taxon>
        <taxon>Actinomycetes</taxon>
        <taxon>Micromonosporales</taxon>
        <taxon>Micromonosporaceae</taxon>
        <taxon>Longispora</taxon>
    </lineage>
</organism>
<keyword evidence="3" id="KW-1185">Reference proteome</keyword>
<accession>A0A8J7GR65</accession>
<dbReference type="Proteomes" id="UP000622552">
    <property type="component" value="Unassembled WGS sequence"/>
</dbReference>
<evidence type="ECO:0008006" key="4">
    <source>
        <dbReference type="Google" id="ProtNLM"/>
    </source>
</evidence>
<evidence type="ECO:0000256" key="1">
    <source>
        <dbReference type="SAM" id="SignalP"/>
    </source>
</evidence>
<sequence length="355" mass="37402">MKLPHRTLVPLLAAVLATATGTPAAADPATGTYATLAGLGSATTDHVQNALAGTIGGGWLATWNARYGSDTIQTRATGCEFPRPRTPADARLALRASHEGRFGARYRGLDITGCVDFVGAAAYDPDVPAFPAPARTLTYVPFGVDALSYAVSNHSDLPDNLTFVQLQRIYRCLTSAVGGVAVTPLLTPPGSDTRTVWLERMGVSEADLAAGDYPCLGRTIEEHDAVPLAGHVDHLMPFAASQWIAQQNAAALLAETGVVISDRRAGAVLGRVDGRSPVSAAGTQDLGFQPRLQHDVYTVVPSDLLDSPYVSHMFVGPNAAVCEEWALIRKLGFGFRYTTVDATHQGCGDAVHQGN</sequence>
<keyword evidence="1" id="KW-0732">Signal</keyword>
<feature type="signal peptide" evidence="1">
    <location>
        <begin position="1"/>
        <end position="25"/>
    </location>
</feature>
<dbReference type="EMBL" id="JADOUF010000001">
    <property type="protein sequence ID" value="MBG6135451.1"/>
    <property type="molecule type" value="Genomic_DNA"/>
</dbReference>
<dbReference type="RefSeq" id="WP_197002557.1">
    <property type="nucleotide sequence ID" value="NZ_BONS01000003.1"/>
</dbReference>
<protein>
    <recommendedName>
        <fullName evidence="4">PBP domain-containing protein</fullName>
    </recommendedName>
</protein>
<evidence type="ECO:0000313" key="3">
    <source>
        <dbReference type="Proteomes" id="UP000622552"/>
    </source>
</evidence>
<feature type="chain" id="PRO_5039007325" description="PBP domain-containing protein" evidence="1">
    <location>
        <begin position="26"/>
        <end position="355"/>
    </location>
</feature>
<dbReference type="AlphaFoldDB" id="A0A8J7GR65"/>
<name>A0A8J7GR65_9ACTN</name>
<evidence type="ECO:0000313" key="2">
    <source>
        <dbReference type="EMBL" id="MBG6135451.1"/>
    </source>
</evidence>
<comment type="caution">
    <text evidence="2">The sequence shown here is derived from an EMBL/GenBank/DDBJ whole genome shotgun (WGS) entry which is preliminary data.</text>
</comment>
<reference evidence="2" key="1">
    <citation type="submission" date="2020-11" db="EMBL/GenBank/DDBJ databases">
        <title>Sequencing the genomes of 1000 actinobacteria strains.</title>
        <authorList>
            <person name="Klenk H.-P."/>
        </authorList>
    </citation>
    <scope>NUCLEOTIDE SEQUENCE</scope>
    <source>
        <strain evidence="2">DSM 45356</strain>
    </source>
</reference>
<proteinExistence type="predicted"/>
<gene>
    <name evidence="2" type="ORF">IW245_001645</name>
</gene>